<evidence type="ECO:0000256" key="1">
    <source>
        <dbReference type="SAM" id="MobiDB-lite"/>
    </source>
</evidence>
<reference evidence="2" key="1">
    <citation type="submission" date="2020-10" db="EMBL/GenBank/DDBJ databases">
        <authorList>
            <person name="Gilroy R."/>
        </authorList>
    </citation>
    <scope>NUCLEOTIDE SEQUENCE</scope>
    <source>
        <strain evidence="2">CHK152-2871</strain>
    </source>
</reference>
<sequence length="166" mass="17236">MQVNGINSFSNVQAFRGAEDKKTIDKKTAAAIGAGAAVAAAAVGATAVAASRGKLVTDDGAKFFTKVKEGFKTFAGEGRKNYLEKVQTKLQDLLDNGKKLKDGTYEALSEDAAKGVKAKIDKVGEKIKTLTEKLAKKAEKATKEAGEAAKEAGKTAENLGEAAANV</sequence>
<reference evidence="2" key="2">
    <citation type="journal article" date="2021" name="PeerJ">
        <title>Extensive microbial diversity within the chicken gut microbiome revealed by metagenomics and culture.</title>
        <authorList>
            <person name="Gilroy R."/>
            <person name="Ravi A."/>
            <person name="Getino M."/>
            <person name="Pursley I."/>
            <person name="Horton D.L."/>
            <person name="Alikhan N.F."/>
            <person name="Baker D."/>
            <person name="Gharbi K."/>
            <person name="Hall N."/>
            <person name="Watson M."/>
            <person name="Adriaenssens E.M."/>
            <person name="Foster-Nyarko E."/>
            <person name="Jarju S."/>
            <person name="Secka A."/>
            <person name="Antonio M."/>
            <person name="Oren A."/>
            <person name="Chaudhuri R.R."/>
            <person name="La Ragione R."/>
            <person name="Hildebrand F."/>
            <person name="Pallen M.J."/>
        </authorList>
    </citation>
    <scope>NUCLEOTIDE SEQUENCE</scope>
    <source>
        <strain evidence="2">CHK152-2871</strain>
    </source>
</reference>
<feature type="region of interest" description="Disordered" evidence="1">
    <location>
        <begin position="140"/>
        <end position="166"/>
    </location>
</feature>
<gene>
    <name evidence="2" type="ORF">IAA86_08170</name>
</gene>
<evidence type="ECO:0000313" key="2">
    <source>
        <dbReference type="EMBL" id="HIS74977.1"/>
    </source>
</evidence>
<feature type="compositionally biased region" description="Basic and acidic residues" evidence="1">
    <location>
        <begin position="140"/>
        <end position="154"/>
    </location>
</feature>
<comment type="caution">
    <text evidence="2">The sequence shown here is derived from an EMBL/GenBank/DDBJ whole genome shotgun (WGS) entry which is preliminary data.</text>
</comment>
<protein>
    <submittedName>
        <fullName evidence="2">Uncharacterized protein</fullName>
    </submittedName>
</protein>
<dbReference type="AlphaFoldDB" id="A0A9D1JYR2"/>
<organism evidence="2 3">
    <name type="scientific">Candidatus Galligastranaerophilus intestinavium</name>
    <dbReference type="NCBI Taxonomy" id="2840836"/>
    <lineage>
        <taxon>Bacteria</taxon>
        <taxon>Candidatus Galligastranaerophilus</taxon>
    </lineage>
</organism>
<evidence type="ECO:0000313" key="3">
    <source>
        <dbReference type="Proteomes" id="UP000886865"/>
    </source>
</evidence>
<name>A0A9D1JYR2_9BACT</name>
<proteinExistence type="predicted"/>
<dbReference type="EMBL" id="DVJQ01000071">
    <property type="protein sequence ID" value="HIS74977.1"/>
    <property type="molecule type" value="Genomic_DNA"/>
</dbReference>
<dbReference type="Proteomes" id="UP000886865">
    <property type="component" value="Unassembled WGS sequence"/>
</dbReference>
<accession>A0A9D1JYR2</accession>